<dbReference type="PANTHER" id="PTHR30244">
    <property type="entry name" value="TRANSAMINASE"/>
    <property type="match status" value="1"/>
</dbReference>
<organism evidence="6 7">
    <name type="scientific">Pseudomonas frederiksbergensis</name>
    <dbReference type="NCBI Taxonomy" id="104087"/>
    <lineage>
        <taxon>Bacteria</taxon>
        <taxon>Pseudomonadati</taxon>
        <taxon>Pseudomonadota</taxon>
        <taxon>Gammaproteobacteria</taxon>
        <taxon>Pseudomonadales</taxon>
        <taxon>Pseudomonadaceae</taxon>
        <taxon>Pseudomonas</taxon>
    </lineage>
</organism>
<comment type="caution">
    <text evidence="6">The sequence shown here is derived from an EMBL/GenBank/DDBJ whole genome shotgun (WGS) entry which is preliminary data.</text>
</comment>
<dbReference type="Proteomes" id="UP000030949">
    <property type="component" value="Unassembled WGS sequence"/>
</dbReference>
<proteinExistence type="inferred from homology"/>
<dbReference type="InterPro" id="IPR015421">
    <property type="entry name" value="PyrdxlP-dep_Trfase_major"/>
</dbReference>
<dbReference type="OrthoDB" id="9804264at2"/>
<dbReference type="Pfam" id="PF01041">
    <property type="entry name" value="DegT_DnrJ_EryC1"/>
    <property type="match status" value="1"/>
</dbReference>
<dbReference type="GO" id="GO:0008483">
    <property type="term" value="F:transaminase activity"/>
    <property type="evidence" value="ECO:0007669"/>
    <property type="project" value="TreeGrafter"/>
</dbReference>
<evidence type="ECO:0000313" key="6">
    <source>
        <dbReference type="EMBL" id="KHK65798.1"/>
    </source>
</evidence>
<feature type="modified residue" description="N6-(pyridoxal phosphate)lysine" evidence="4">
    <location>
        <position position="188"/>
    </location>
</feature>
<accession>A0A0B1Z8W7</accession>
<reference evidence="7" key="1">
    <citation type="submission" date="2015-03" db="EMBL/GenBank/DDBJ databases">
        <title>Pseudomonas frederiksbergensis hydrocarbon degrader.</title>
        <authorList>
            <person name="Brown L.M."/>
            <person name="Ruiz O.N."/>
            <person name="Mueller S."/>
            <person name="Gunasekera T.S."/>
        </authorList>
    </citation>
    <scope>NUCLEOTIDE SEQUENCE [LARGE SCALE GENOMIC DNA]</scope>
    <source>
        <strain evidence="7">SI8</strain>
    </source>
</reference>
<evidence type="ECO:0000313" key="7">
    <source>
        <dbReference type="Proteomes" id="UP000030949"/>
    </source>
</evidence>
<dbReference type="SUPFAM" id="SSF53383">
    <property type="entry name" value="PLP-dependent transferases"/>
    <property type="match status" value="1"/>
</dbReference>
<dbReference type="CDD" id="cd00616">
    <property type="entry name" value="AHBA_syn"/>
    <property type="match status" value="1"/>
</dbReference>
<dbReference type="PANTHER" id="PTHR30244:SF36">
    <property type="entry name" value="3-OXO-GLUCOSE-6-PHOSPHATE:GLUTAMATE AMINOTRANSFERASE"/>
    <property type="match status" value="1"/>
</dbReference>
<dbReference type="PIRSF" id="PIRSF000390">
    <property type="entry name" value="PLP_StrS"/>
    <property type="match status" value="1"/>
</dbReference>
<protein>
    <submittedName>
        <fullName evidence="6">Erythromycin biosynthesis sensory transduction protein eryC1</fullName>
    </submittedName>
</protein>
<dbReference type="RefSeq" id="WP_039588870.1">
    <property type="nucleotide sequence ID" value="NZ_JQGJ02000004.1"/>
</dbReference>
<dbReference type="GO" id="GO:0000271">
    <property type="term" value="P:polysaccharide biosynthetic process"/>
    <property type="evidence" value="ECO:0007669"/>
    <property type="project" value="TreeGrafter"/>
</dbReference>
<dbReference type="EMBL" id="JQGJ01000002">
    <property type="protein sequence ID" value="KHK65798.1"/>
    <property type="molecule type" value="Genomic_DNA"/>
</dbReference>
<evidence type="ECO:0000256" key="1">
    <source>
        <dbReference type="ARBA" id="ARBA00022898"/>
    </source>
</evidence>
<dbReference type="InterPro" id="IPR000653">
    <property type="entry name" value="DegT/StrS_aminotransferase"/>
</dbReference>
<evidence type="ECO:0000256" key="5">
    <source>
        <dbReference type="RuleBase" id="RU004508"/>
    </source>
</evidence>
<dbReference type="Gene3D" id="3.90.1150.10">
    <property type="entry name" value="Aspartate Aminotransferase, domain 1"/>
    <property type="match status" value="1"/>
</dbReference>
<dbReference type="Gene3D" id="3.40.640.10">
    <property type="entry name" value="Type I PLP-dependent aspartate aminotransferase-like (Major domain)"/>
    <property type="match status" value="1"/>
</dbReference>
<keyword evidence="1 4" id="KW-0663">Pyridoxal phosphate</keyword>
<sequence>MEVNQPVPLFSAVAANAGIDFSEPLMRVVNRHWYILGEEVKSFEREFADYVGATRCVSVANGSEALEIALLSLGVGPGDRVITVANAGFYSSTAIRAVGAEPVYVDVDDESLTMCTESLRNALFTPVKAVIVTHLYGRMADIENIYEISKAAGAAVVEDCAQSHGARLANGQCGSFGDLACFSFYPTKNLGALGDGGAIVTCSDELAARLLKLRQYGWSTKYHVTSASGRNSRLDEMQAAILRVKLPLLDQWNEQRRAIAKKYCEAFANLPVKLPTSLGDDYVAHLFVIRVEDRETFTTYLSKQGIATDVHYPVPDHRQTAYVLKETFELPVTESISSQVVSLPCFPGLSDAQTNRVVEAVTSYFKQRV</sequence>
<dbReference type="GO" id="GO:0030170">
    <property type="term" value="F:pyridoxal phosphate binding"/>
    <property type="evidence" value="ECO:0007669"/>
    <property type="project" value="TreeGrafter"/>
</dbReference>
<evidence type="ECO:0000256" key="2">
    <source>
        <dbReference type="ARBA" id="ARBA00037999"/>
    </source>
</evidence>
<name>A0A0B1Z8W7_9PSED</name>
<feature type="active site" description="Proton acceptor" evidence="3">
    <location>
        <position position="188"/>
    </location>
</feature>
<gene>
    <name evidence="6" type="ORF">JZ00_03180</name>
</gene>
<dbReference type="InterPro" id="IPR015424">
    <property type="entry name" value="PyrdxlP-dep_Trfase"/>
</dbReference>
<comment type="similarity">
    <text evidence="2 5">Belongs to the DegT/DnrJ/EryC1 family.</text>
</comment>
<dbReference type="AlphaFoldDB" id="A0A0B1Z8W7"/>
<evidence type="ECO:0000256" key="3">
    <source>
        <dbReference type="PIRSR" id="PIRSR000390-1"/>
    </source>
</evidence>
<dbReference type="InterPro" id="IPR015422">
    <property type="entry name" value="PyrdxlP-dep_Trfase_small"/>
</dbReference>
<evidence type="ECO:0000256" key="4">
    <source>
        <dbReference type="PIRSR" id="PIRSR000390-2"/>
    </source>
</evidence>